<protein>
    <recommendedName>
        <fullName evidence="1">RES domain-containing protein</fullName>
    </recommendedName>
</protein>
<name>A0ABS4V8E3_9ACTN</name>
<dbReference type="RefSeq" id="WP_056793047.1">
    <property type="nucleotide sequence ID" value="NZ_BMWJ01000004.1"/>
</dbReference>
<dbReference type="SMART" id="SM00953">
    <property type="entry name" value="RES"/>
    <property type="match status" value="1"/>
</dbReference>
<feature type="domain" description="RES" evidence="1">
    <location>
        <begin position="41"/>
        <end position="188"/>
    </location>
</feature>
<evidence type="ECO:0000313" key="3">
    <source>
        <dbReference type="Proteomes" id="UP001519311"/>
    </source>
</evidence>
<dbReference type="InterPro" id="IPR014914">
    <property type="entry name" value="RES_dom"/>
</dbReference>
<reference evidence="2 3" key="1">
    <citation type="submission" date="2021-03" db="EMBL/GenBank/DDBJ databases">
        <title>Sequencing the genomes of 1000 actinobacteria strains.</title>
        <authorList>
            <person name="Klenk H.-P."/>
        </authorList>
    </citation>
    <scope>NUCLEOTIDE SEQUENCE [LARGE SCALE GENOMIC DNA]</scope>
    <source>
        <strain evidence="2 3">DSM 40843</strain>
    </source>
</reference>
<proteinExistence type="predicted"/>
<comment type="caution">
    <text evidence="2">The sequence shown here is derived from an EMBL/GenBank/DDBJ whole genome shotgun (WGS) entry which is preliminary data.</text>
</comment>
<organism evidence="2 3">
    <name type="scientific">Streptomyces clavifer</name>
    <dbReference type="NCBI Taxonomy" id="68188"/>
    <lineage>
        <taxon>Bacteria</taxon>
        <taxon>Bacillati</taxon>
        <taxon>Actinomycetota</taxon>
        <taxon>Actinomycetes</taxon>
        <taxon>Kitasatosporales</taxon>
        <taxon>Streptomycetaceae</taxon>
        <taxon>Streptomyces</taxon>
    </lineage>
</organism>
<dbReference type="Proteomes" id="UP001519311">
    <property type="component" value="Unassembled WGS sequence"/>
</dbReference>
<dbReference type="Pfam" id="PF08808">
    <property type="entry name" value="RES"/>
    <property type="match status" value="1"/>
</dbReference>
<evidence type="ECO:0000259" key="1">
    <source>
        <dbReference type="SMART" id="SM00953"/>
    </source>
</evidence>
<gene>
    <name evidence="2" type="ORF">JOF59_002577</name>
</gene>
<dbReference type="EMBL" id="JAGINS010000001">
    <property type="protein sequence ID" value="MBP2360177.1"/>
    <property type="molecule type" value="Genomic_DNA"/>
</dbReference>
<evidence type="ECO:0000313" key="2">
    <source>
        <dbReference type="EMBL" id="MBP2360177.1"/>
    </source>
</evidence>
<accession>A0ABS4V8E3</accession>
<sequence length="217" mass="23617">MVNTRPPTALPGTPGKVTLAPGAGLFRLHAAHRPAGSFNTVRAHPFYGGGRFDGTDHDPYGYVYAGLTSASAVCESLLRSVPFDGAATARLVPRSAVRGRRLSFLRLATEVTLLPLLSGRDLAAVAQDTWLTQAEAAHYPFTRHWGHWIRENTAPWAQGFIWPSKREPADHVVVLFSDRCPAGVIEETGLPPVDFEAPEGEEWLNSVLEPYLARVAP</sequence>
<keyword evidence="3" id="KW-1185">Reference proteome</keyword>